<dbReference type="InterPro" id="IPR005149">
    <property type="entry name" value="Tscrpt_reg_PadR_N"/>
</dbReference>
<dbReference type="SUPFAM" id="SSF46785">
    <property type="entry name" value="Winged helix' DNA-binding domain"/>
    <property type="match status" value="1"/>
</dbReference>
<dbReference type="InterPro" id="IPR052509">
    <property type="entry name" value="Metal_resp_DNA-bind_regulator"/>
</dbReference>
<protein>
    <submittedName>
        <fullName evidence="2">Putative transcriptional regulator</fullName>
    </submittedName>
</protein>
<proteinExistence type="predicted"/>
<reference evidence="2 3" key="1">
    <citation type="journal article" date="2012" name="J. Bacteriol.">
        <title>Complete genome sequences of Desulfosporosinus orientis DSM765T, Desulfosporosinus youngiae DSM17734T, Desulfosporosinus meridiei DSM13257T, and Desulfosporosinus acidiphilus DSM22704T.</title>
        <authorList>
            <person name="Pester M."/>
            <person name="Brambilla E."/>
            <person name="Alazard D."/>
            <person name="Rattei T."/>
            <person name="Weinmaier T."/>
            <person name="Han J."/>
            <person name="Lucas S."/>
            <person name="Lapidus A."/>
            <person name="Cheng J.F."/>
            <person name="Goodwin L."/>
            <person name="Pitluck S."/>
            <person name="Peters L."/>
            <person name="Ovchinnikova G."/>
            <person name="Teshima H."/>
            <person name="Detter J.C."/>
            <person name="Han C.S."/>
            <person name="Tapia R."/>
            <person name="Land M.L."/>
            <person name="Hauser L."/>
            <person name="Kyrpides N.C."/>
            <person name="Ivanova N.N."/>
            <person name="Pagani I."/>
            <person name="Huntmann M."/>
            <person name="Wei C.L."/>
            <person name="Davenport K.W."/>
            <person name="Daligault H."/>
            <person name="Chain P.S."/>
            <person name="Chen A."/>
            <person name="Mavromatis K."/>
            <person name="Markowitz V."/>
            <person name="Szeto E."/>
            <person name="Mikhailova N."/>
            <person name="Pati A."/>
            <person name="Wagner M."/>
            <person name="Woyke T."/>
            <person name="Ollivier B."/>
            <person name="Klenk H.P."/>
            <person name="Spring S."/>
            <person name="Loy A."/>
        </authorList>
    </citation>
    <scope>NUCLEOTIDE SEQUENCE [LARGE SCALE GENOMIC DNA]</scope>
    <source>
        <strain evidence="3">DSM 22704 / JCM 16185 / SJ4</strain>
    </source>
</reference>
<dbReference type="KEGG" id="dai:Desaci_2167"/>
<feature type="domain" description="Transcription regulator PadR N-terminal" evidence="1">
    <location>
        <begin position="15"/>
        <end position="88"/>
    </location>
</feature>
<dbReference type="OrthoDB" id="9808017at2"/>
<evidence type="ECO:0000313" key="2">
    <source>
        <dbReference type="EMBL" id="AFM41130.1"/>
    </source>
</evidence>
<dbReference type="AlphaFoldDB" id="I4D5Q6"/>
<dbReference type="PANTHER" id="PTHR33169">
    <property type="entry name" value="PADR-FAMILY TRANSCRIPTIONAL REGULATOR"/>
    <property type="match status" value="1"/>
</dbReference>
<dbReference type="HOGENOM" id="CLU_063440_5_2_9"/>
<gene>
    <name evidence="2" type="ordered locus">Desaci_2167</name>
</gene>
<dbReference type="PANTHER" id="PTHR33169:SF14">
    <property type="entry name" value="TRANSCRIPTIONAL REGULATOR RV3488"/>
    <property type="match status" value="1"/>
</dbReference>
<organism evidence="2 3">
    <name type="scientific">Desulfosporosinus acidiphilus (strain DSM 22704 / JCM 16185 / SJ4)</name>
    <dbReference type="NCBI Taxonomy" id="646529"/>
    <lineage>
        <taxon>Bacteria</taxon>
        <taxon>Bacillati</taxon>
        <taxon>Bacillota</taxon>
        <taxon>Clostridia</taxon>
        <taxon>Eubacteriales</taxon>
        <taxon>Desulfitobacteriaceae</taxon>
        <taxon>Desulfosporosinus</taxon>
    </lineage>
</organism>
<dbReference type="Pfam" id="PF03551">
    <property type="entry name" value="PadR"/>
    <property type="match status" value="1"/>
</dbReference>
<accession>I4D5Q6</accession>
<dbReference type="EMBL" id="CP003639">
    <property type="protein sequence ID" value="AFM41130.1"/>
    <property type="molecule type" value="Genomic_DNA"/>
</dbReference>
<dbReference type="InterPro" id="IPR036390">
    <property type="entry name" value="WH_DNA-bd_sf"/>
</dbReference>
<evidence type="ECO:0000259" key="1">
    <source>
        <dbReference type="Pfam" id="PF03551"/>
    </source>
</evidence>
<evidence type="ECO:0000313" key="3">
    <source>
        <dbReference type="Proteomes" id="UP000002892"/>
    </source>
</evidence>
<keyword evidence="3" id="KW-1185">Reference proteome</keyword>
<dbReference type="InterPro" id="IPR036388">
    <property type="entry name" value="WH-like_DNA-bd_sf"/>
</dbReference>
<dbReference type="eggNOG" id="COG1695">
    <property type="taxonomic scope" value="Bacteria"/>
</dbReference>
<sequence>MSKKEYAPRHAPAFILLFLARKSDYGGSLLASMKREMPHFLGDSAMVYRTLRALEGEGCIESRWDIQDIGQPKRFYVITLKGKERLEEYLRDIKMRQENFQFFINEYQALLQSTPPTEE</sequence>
<dbReference type="Gene3D" id="1.10.10.10">
    <property type="entry name" value="Winged helix-like DNA-binding domain superfamily/Winged helix DNA-binding domain"/>
    <property type="match status" value="1"/>
</dbReference>
<dbReference type="STRING" id="646529.Desaci_2167"/>
<name>I4D5Q6_DESAJ</name>
<dbReference type="Proteomes" id="UP000002892">
    <property type="component" value="Chromosome"/>
</dbReference>
<dbReference type="RefSeq" id="WP_014827133.1">
    <property type="nucleotide sequence ID" value="NC_018068.1"/>
</dbReference>